<accession>A0A9N7LVQ1</accession>
<name>A0A9N7LVQ1_9MYCO</name>
<dbReference type="Proteomes" id="UP001058626">
    <property type="component" value="Chromosome"/>
</dbReference>
<reference evidence="2" key="1">
    <citation type="submission" date="2022-06" db="EMBL/GenBank/DDBJ databases">
        <title>Complete genome sequence of Mycobacterium pseudoshottsii NJB1907-Z4.</title>
        <authorList>
            <person name="Komine T."/>
            <person name="Fukano H."/>
            <person name="Wada S."/>
        </authorList>
    </citation>
    <scope>NUCLEOTIDE SEQUENCE</scope>
    <source>
        <strain evidence="2">NJB1907-Z4</strain>
    </source>
</reference>
<proteinExistence type="predicted"/>
<sequence>MLVAASAEHDGNPETFATPAAATHNLERLPGAERPGRTTRTNQGNRAAPTERV</sequence>
<evidence type="ECO:0000313" key="2">
    <source>
        <dbReference type="EMBL" id="BDN83857.1"/>
    </source>
</evidence>
<organism evidence="2 3">
    <name type="scientific">Mycobacterium pseudoshottsii</name>
    <dbReference type="NCBI Taxonomy" id="265949"/>
    <lineage>
        <taxon>Bacteria</taxon>
        <taxon>Bacillati</taxon>
        <taxon>Actinomycetota</taxon>
        <taxon>Actinomycetes</taxon>
        <taxon>Mycobacteriales</taxon>
        <taxon>Mycobacteriaceae</taxon>
        <taxon>Mycobacterium</taxon>
        <taxon>Mycobacterium ulcerans group</taxon>
    </lineage>
</organism>
<dbReference type="AlphaFoldDB" id="A0A9N7LVQ1"/>
<evidence type="ECO:0000313" key="3">
    <source>
        <dbReference type="Proteomes" id="UP001058626"/>
    </source>
</evidence>
<dbReference type="EMBL" id="AP026367">
    <property type="protein sequence ID" value="BDN83857.1"/>
    <property type="molecule type" value="Genomic_DNA"/>
</dbReference>
<evidence type="ECO:0000256" key="1">
    <source>
        <dbReference type="SAM" id="MobiDB-lite"/>
    </source>
</evidence>
<gene>
    <name evidence="2" type="ORF">NJB1907Z4_C40720</name>
</gene>
<feature type="compositionally biased region" description="Basic and acidic residues" evidence="1">
    <location>
        <begin position="25"/>
        <end position="36"/>
    </location>
</feature>
<protein>
    <submittedName>
        <fullName evidence="2">Uncharacterized protein</fullName>
    </submittedName>
</protein>
<feature type="region of interest" description="Disordered" evidence="1">
    <location>
        <begin position="1"/>
        <end position="53"/>
    </location>
</feature>
<keyword evidence="3" id="KW-1185">Reference proteome</keyword>